<reference evidence="2 3" key="2">
    <citation type="submission" date="2018-08" db="EMBL/GenBank/DDBJ databases">
        <authorList>
            <person name="Laetsch R D."/>
            <person name="Stevens L."/>
            <person name="Kumar S."/>
            <person name="Blaxter L. M."/>
        </authorList>
    </citation>
    <scope>NUCLEOTIDE SEQUENCE [LARGE SCALE GENOMIC DNA]</scope>
</reference>
<reference evidence="4" key="1">
    <citation type="submission" date="2016-06" db="UniProtKB">
        <authorList>
            <consortium name="WormBaseParasite"/>
        </authorList>
    </citation>
    <scope>IDENTIFICATION</scope>
</reference>
<evidence type="ECO:0000256" key="1">
    <source>
        <dbReference type="SAM" id="Phobius"/>
    </source>
</evidence>
<proteinExistence type="predicted"/>
<dbReference type="InterPro" id="IPR016024">
    <property type="entry name" value="ARM-type_fold"/>
</dbReference>
<keyword evidence="3" id="KW-1185">Reference proteome</keyword>
<keyword evidence="1" id="KW-0472">Membrane</keyword>
<dbReference type="STRING" id="42157.A0A182ELD6"/>
<dbReference type="EMBL" id="UYRW01004005">
    <property type="protein sequence ID" value="VDM91977.1"/>
    <property type="molecule type" value="Genomic_DNA"/>
</dbReference>
<evidence type="ECO:0000313" key="3">
    <source>
        <dbReference type="Proteomes" id="UP000271087"/>
    </source>
</evidence>
<dbReference type="WBParaSite" id="nOo.2.0.1.t08926-RA">
    <property type="protein sequence ID" value="nOo.2.0.1.t08926-RA"/>
    <property type="gene ID" value="nOo.2.0.1.g08926"/>
</dbReference>
<accession>A0A182ELD6</accession>
<gene>
    <name evidence="2" type="ORF">NOO_LOCUS8926</name>
</gene>
<keyword evidence="1" id="KW-1133">Transmembrane helix</keyword>
<dbReference type="SUPFAM" id="SSF48371">
    <property type="entry name" value="ARM repeat"/>
    <property type="match status" value="1"/>
</dbReference>
<keyword evidence="1" id="KW-0812">Transmembrane</keyword>
<dbReference type="Gene3D" id="1.25.10.10">
    <property type="entry name" value="Leucine-rich Repeat Variant"/>
    <property type="match status" value="1"/>
</dbReference>
<organism evidence="4">
    <name type="scientific">Onchocerca ochengi</name>
    <name type="common">Filarial nematode worm</name>
    <dbReference type="NCBI Taxonomy" id="42157"/>
    <lineage>
        <taxon>Eukaryota</taxon>
        <taxon>Metazoa</taxon>
        <taxon>Ecdysozoa</taxon>
        <taxon>Nematoda</taxon>
        <taxon>Chromadorea</taxon>
        <taxon>Rhabditida</taxon>
        <taxon>Spirurina</taxon>
        <taxon>Spiruromorpha</taxon>
        <taxon>Filarioidea</taxon>
        <taxon>Onchocercidae</taxon>
        <taxon>Onchocerca</taxon>
    </lineage>
</organism>
<dbReference type="OrthoDB" id="10534775at2759"/>
<feature type="transmembrane region" description="Helical" evidence="1">
    <location>
        <begin position="23"/>
        <end position="42"/>
    </location>
</feature>
<dbReference type="InterPro" id="IPR011989">
    <property type="entry name" value="ARM-like"/>
</dbReference>
<protein>
    <submittedName>
        <fullName evidence="4">LisH domain-containing protein</fullName>
    </submittedName>
</protein>
<evidence type="ECO:0000313" key="2">
    <source>
        <dbReference type="EMBL" id="VDM91977.1"/>
    </source>
</evidence>
<dbReference type="Proteomes" id="UP000271087">
    <property type="component" value="Unassembled WGS sequence"/>
</dbReference>
<dbReference type="AlphaFoldDB" id="A0A182ELD6"/>
<sequence length="389" mass="43194">MIPLFIQQCRNLRRSICSNLRKLSGGLAVGGLIGFIILEFGFEDLEFCIVAIVMALGNKNKKKKGLVAALSHKTLKKVQSSFWQAVEPKVKEISSSKPLKNTKEYHSAQISSEHEADSFVTSLSNLSVSLPSNSSGSYMTALCENGGASDEMFKIKSPTPFVPEGADREELLPSRRQGSFDSGKGGSPPPPHIDVLDLEVNDGKYEALEKVPSTSLSEISRKSSLELLNKETRSLQIILDELQSKTVSDDVKAKNLASLNRAILQYKDYTQRFLLRHDLMSLGLFNALPSLIESRSREVESELEIFFASESNDNLVGSGTRHPIDIFQALDILELIARIQPSDKRLHGVLDYLQRGHLQNKEVQTETSNLAIFLQGKCNCPENQIKKFQ</sequence>
<name>A0A182ELD6_ONCOC</name>
<evidence type="ECO:0000313" key="4">
    <source>
        <dbReference type="WBParaSite" id="nOo.2.0.1.t08926-RA"/>
    </source>
</evidence>